<gene>
    <name evidence="2" type="ORF">SAMN05216174_102466</name>
</gene>
<feature type="transmembrane region" description="Helical" evidence="1">
    <location>
        <begin position="75"/>
        <end position="95"/>
    </location>
</feature>
<evidence type="ECO:0000256" key="1">
    <source>
        <dbReference type="SAM" id="Phobius"/>
    </source>
</evidence>
<keyword evidence="1" id="KW-1133">Transmembrane helix</keyword>
<name>A0A1G6MBJ9_9PSEU</name>
<dbReference type="AlphaFoldDB" id="A0A1G6MBJ9"/>
<keyword evidence="1" id="KW-0472">Membrane</keyword>
<proteinExistence type="predicted"/>
<keyword evidence="1" id="KW-0812">Transmembrane</keyword>
<reference evidence="3" key="1">
    <citation type="submission" date="2016-10" db="EMBL/GenBank/DDBJ databases">
        <authorList>
            <person name="Varghese N."/>
            <person name="Submissions S."/>
        </authorList>
    </citation>
    <scope>NUCLEOTIDE SEQUENCE [LARGE SCALE GENOMIC DNA]</scope>
    <source>
        <strain evidence="3">IBRC-M 10403</strain>
    </source>
</reference>
<sequence>MPPHEPEADPRWHGVRLDQLSLRRKQKFKLFVVLREPEDTPDGETSKDIAATGKLHDNSLIKDERRERRVTLPRLTGALALALTVFLVVSTVFAAPPSDPSVACVSGELSVEGSSVFMPAMRSIAREYTQACGDTRTDTRPTGSIDGVDSLVALDPSRAGAWRRCRTAGTAEPRPG</sequence>
<evidence type="ECO:0000313" key="3">
    <source>
        <dbReference type="Proteomes" id="UP000199501"/>
    </source>
</evidence>
<dbReference type="EMBL" id="FMZZ01000002">
    <property type="protein sequence ID" value="SDC52830.1"/>
    <property type="molecule type" value="Genomic_DNA"/>
</dbReference>
<protein>
    <submittedName>
        <fullName evidence="2">Uncharacterized protein</fullName>
    </submittedName>
</protein>
<evidence type="ECO:0000313" key="2">
    <source>
        <dbReference type="EMBL" id="SDC52830.1"/>
    </source>
</evidence>
<organism evidence="2 3">
    <name type="scientific">Actinokineospora iranica</name>
    <dbReference type="NCBI Taxonomy" id="1271860"/>
    <lineage>
        <taxon>Bacteria</taxon>
        <taxon>Bacillati</taxon>
        <taxon>Actinomycetota</taxon>
        <taxon>Actinomycetes</taxon>
        <taxon>Pseudonocardiales</taxon>
        <taxon>Pseudonocardiaceae</taxon>
        <taxon>Actinokineospora</taxon>
    </lineage>
</organism>
<dbReference type="STRING" id="1271860.SAMN05216174_102466"/>
<keyword evidence="3" id="KW-1185">Reference proteome</keyword>
<dbReference type="Proteomes" id="UP000199501">
    <property type="component" value="Unassembled WGS sequence"/>
</dbReference>
<accession>A0A1G6MBJ9</accession>